<dbReference type="AlphaFoldDB" id="A0A2P2PI01"/>
<accession>A0A2P2PI01</accession>
<protein>
    <submittedName>
        <fullName evidence="1">Uncharacterized protein</fullName>
    </submittedName>
</protein>
<evidence type="ECO:0000313" key="1">
    <source>
        <dbReference type="EMBL" id="MBX54375.1"/>
    </source>
</evidence>
<reference evidence="1" key="1">
    <citation type="submission" date="2018-02" db="EMBL/GenBank/DDBJ databases">
        <title>Rhizophora mucronata_Transcriptome.</title>
        <authorList>
            <person name="Meera S.P."/>
            <person name="Sreeshan A."/>
            <person name="Augustine A."/>
        </authorList>
    </citation>
    <scope>NUCLEOTIDE SEQUENCE</scope>
    <source>
        <tissue evidence="1">Leaf</tissue>
    </source>
</reference>
<proteinExistence type="predicted"/>
<name>A0A2P2PI01_RHIMU</name>
<sequence length="50" mass="5824">MFCILMQNLLVVHFQLRVQSVELTYLRKISGELFCLLQLLFGNGGLQIWP</sequence>
<organism evidence="1">
    <name type="scientific">Rhizophora mucronata</name>
    <name type="common">Asiatic mangrove</name>
    <dbReference type="NCBI Taxonomy" id="61149"/>
    <lineage>
        <taxon>Eukaryota</taxon>
        <taxon>Viridiplantae</taxon>
        <taxon>Streptophyta</taxon>
        <taxon>Embryophyta</taxon>
        <taxon>Tracheophyta</taxon>
        <taxon>Spermatophyta</taxon>
        <taxon>Magnoliopsida</taxon>
        <taxon>eudicotyledons</taxon>
        <taxon>Gunneridae</taxon>
        <taxon>Pentapetalae</taxon>
        <taxon>rosids</taxon>
        <taxon>fabids</taxon>
        <taxon>Malpighiales</taxon>
        <taxon>Rhizophoraceae</taxon>
        <taxon>Rhizophora</taxon>
    </lineage>
</organism>
<dbReference type="EMBL" id="GGEC01073891">
    <property type="protein sequence ID" value="MBX54375.1"/>
    <property type="molecule type" value="Transcribed_RNA"/>
</dbReference>